<dbReference type="Gene3D" id="1.10.490.10">
    <property type="entry name" value="Globins"/>
    <property type="match status" value="1"/>
</dbReference>
<evidence type="ECO:0000256" key="1">
    <source>
        <dbReference type="ARBA" id="ARBA00022617"/>
    </source>
</evidence>
<dbReference type="GO" id="GO:0046872">
    <property type="term" value="F:metal ion binding"/>
    <property type="evidence" value="ECO:0007669"/>
    <property type="project" value="UniProtKB-KW"/>
</dbReference>
<dbReference type="RefSeq" id="WP_210535922.1">
    <property type="nucleotide sequence ID" value="NZ_JAGKTC010000001.1"/>
</dbReference>
<proteinExistence type="inferred from homology"/>
<evidence type="ECO:0000256" key="3">
    <source>
        <dbReference type="ARBA" id="ARBA00022723"/>
    </source>
</evidence>
<dbReference type="InterPro" id="IPR000971">
    <property type="entry name" value="Globin"/>
</dbReference>
<protein>
    <recommendedName>
        <fullName evidence="6">Globin domain-containing protein</fullName>
    </recommendedName>
</protein>
<dbReference type="PANTHER" id="PTHR43396:SF3">
    <property type="entry name" value="FLAVOHEMOPROTEIN"/>
    <property type="match status" value="1"/>
</dbReference>
<keyword evidence="5" id="KW-0813">Transport</keyword>
<dbReference type="GO" id="GO:0046210">
    <property type="term" value="P:nitric oxide catabolic process"/>
    <property type="evidence" value="ECO:0007669"/>
    <property type="project" value="TreeGrafter"/>
</dbReference>
<dbReference type="GO" id="GO:0071500">
    <property type="term" value="P:cellular response to nitrosative stress"/>
    <property type="evidence" value="ECO:0007669"/>
    <property type="project" value="TreeGrafter"/>
</dbReference>
<dbReference type="Proteomes" id="UP000673447">
    <property type="component" value="Unassembled WGS sequence"/>
</dbReference>
<evidence type="ECO:0000259" key="6">
    <source>
        <dbReference type="PROSITE" id="PS01033"/>
    </source>
</evidence>
<dbReference type="AlphaFoldDB" id="A0A941ATJ2"/>
<dbReference type="Pfam" id="PF00042">
    <property type="entry name" value="Globin"/>
    <property type="match status" value="1"/>
</dbReference>
<dbReference type="GO" id="GO:0005344">
    <property type="term" value="F:oxygen carrier activity"/>
    <property type="evidence" value="ECO:0007669"/>
    <property type="project" value="UniProtKB-KW"/>
</dbReference>
<organism evidence="7 8">
    <name type="scientific">Pseudoxanthomonas helianthi</name>
    <dbReference type="NCBI Taxonomy" id="1453541"/>
    <lineage>
        <taxon>Bacteria</taxon>
        <taxon>Pseudomonadati</taxon>
        <taxon>Pseudomonadota</taxon>
        <taxon>Gammaproteobacteria</taxon>
        <taxon>Lysobacterales</taxon>
        <taxon>Lysobacteraceae</taxon>
        <taxon>Pseudoxanthomonas</taxon>
    </lineage>
</organism>
<feature type="domain" description="Globin" evidence="6">
    <location>
        <begin position="21"/>
        <end position="155"/>
    </location>
</feature>
<dbReference type="PANTHER" id="PTHR43396">
    <property type="entry name" value="FLAVOHEMOPROTEIN"/>
    <property type="match status" value="1"/>
</dbReference>
<accession>A0A941ATJ2</accession>
<evidence type="ECO:0000256" key="4">
    <source>
        <dbReference type="ARBA" id="ARBA00023004"/>
    </source>
</evidence>
<evidence type="ECO:0000256" key="5">
    <source>
        <dbReference type="RuleBase" id="RU000356"/>
    </source>
</evidence>
<dbReference type="GO" id="GO:0071949">
    <property type="term" value="F:FAD binding"/>
    <property type="evidence" value="ECO:0007669"/>
    <property type="project" value="TreeGrafter"/>
</dbReference>
<gene>
    <name evidence="7" type="ORF">J5837_06800</name>
</gene>
<keyword evidence="3" id="KW-0479">Metal-binding</keyword>
<dbReference type="InterPro" id="IPR009050">
    <property type="entry name" value="Globin-like_sf"/>
</dbReference>
<reference evidence="7" key="1">
    <citation type="journal article" date="2016" name="Int. J. Syst. Evol. Microbiol.">
        <title>Pseudoxanthomonas helianthi sp. nov., isolated from roots of Jerusalem artichoke (Helianthus tuberosus).</title>
        <authorList>
            <person name="Kittiwongwattana C."/>
            <person name="Thawai C."/>
        </authorList>
    </citation>
    <scope>NUCLEOTIDE SEQUENCE</scope>
    <source>
        <strain evidence="7">110414</strain>
    </source>
</reference>
<comment type="caution">
    <text evidence="7">The sequence shown here is derived from an EMBL/GenBank/DDBJ whole genome shotgun (WGS) entry which is preliminary data.</text>
</comment>
<comment type="similarity">
    <text evidence="5">Belongs to the globin family.</text>
</comment>
<dbReference type="GO" id="GO:0019825">
    <property type="term" value="F:oxygen binding"/>
    <property type="evidence" value="ECO:0007669"/>
    <property type="project" value="InterPro"/>
</dbReference>
<dbReference type="SUPFAM" id="SSF46458">
    <property type="entry name" value="Globin-like"/>
    <property type="match status" value="1"/>
</dbReference>
<sequence>MNAMLHATTDSPPEPVIAHAWLTAEEIRIIRSQFARVGEDADGFARDFYSSLFSIAPLLRAMFRGEMAEQRAKLVHMLAMLVSQLKSPEALIAPLAALGERHRGYAVIPLDYECVGRALMRALALRLGDDFDVASHAAWNKLYGHVAAIMQAGALRG</sequence>
<dbReference type="EMBL" id="JAGKTC010000001">
    <property type="protein sequence ID" value="MBP3984135.1"/>
    <property type="molecule type" value="Genomic_DNA"/>
</dbReference>
<keyword evidence="1 5" id="KW-0349">Heme</keyword>
<dbReference type="GO" id="GO:0008941">
    <property type="term" value="F:nitric oxide dioxygenase NAD(P)H activity"/>
    <property type="evidence" value="ECO:0007669"/>
    <property type="project" value="TreeGrafter"/>
</dbReference>
<evidence type="ECO:0000313" key="8">
    <source>
        <dbReference type="Proteomes" id="UP000673447"/>
    </source>
</evidence>
<name>A0A941ATJ2_9GAMM</name>
<dbReference type="PROSITE" id="PS01033">
    <property type="entry name" value="GLOBIN"/>
    <property type="match status" value="1"/>
</dbReference>
<keyword evidence="8" id="KW-1185">Reference proteome</keyword>
<keyword evidence="2 5" id="KW-0561">Oxygen transport</keyword>
<dbReference type="InterPro" id="IPR012292">
    <property type="entry name" value="Globin/Proto"/>
</dbReference>
<reference evidence="7" key="2">
    <citation type="submission" date="2021-03" db="EMBL/GenBank/DDBJ databases">
        <authorList>
            <person name="Cao W."/>
        </authorList>
    </citation>
    <scope>NUCLEOTIDE SEQUENCE</scope>
    <source>
        <strain evidence="7">110414</strain>
    </source>
</reference>
<keyword evidence="4" id="KW-0408">Iron</keyword>
<evidence type="ECO:0000256" key="2">
    <source>
        <dbReference type="ARBA" id="ARBA00022621"/>
    </source>
</evidence>
<evidence type="ECO:0000313" key="7">
    <source>
        <dbReference type="EMBL" id="MBP3984135.1"/>
    </source>
</evidence>
<dbReference type="GO" id="GO:0020037">
    <property type="term" value="F:heme binding"/>
    <property type="evidence" value="ECO:0007669"/>
    <property type="project" value="InterPro"/>
</dbReference>